<sequence length="129" mass="13560">MSCPHCTHLSNNYGKLKAHIGKVHFPVPVTCADCGKVCKNKYAMQVHKSKYHRRTWKGVPSAPPVRSPVGWSLQPAGGGLGSPLTLGEAPGPVLATDSAPLETQQNMDVPSPSAGLDLTRKPALGPGKS</sequence>
<dbReference type="Proteomes" id="UP000440578">
    <property type="component" value="Unassembled WGS sequence"/>
</dbReference>
<dbReference type="PROSITE" id="PS00028">
    <property type="entry name" value="ZINC_FINGER_C2H2_1"/>
    <property type="match status" value="1"/>
</dbReference>
<dbReference type="Gene3D" id="3.30.160.60">
    <property type="entry name" value="Classic Zinc Finger"/>
    <property type="match status" value="1"/>
</dbReference>
<organism evidence="3 4">
    <name type="scientific">Amphibalanus amphitrite</name>
    <name type="common">Striped barnacle</name>
    <name type="synonym">Balanus amphitrite</name>
    <dbReference type="NCBI Taxonomy" id="1232801"/>
    <lineage>
        <taxon>Eukaryota</taxon>
        <taxon>Metazoa</taxon>
        <taxon>Ecdysozoa</taxon>
        <taxon>Arthropoda</taxon>
        <taxon>Crustacea</taxon>
        <taxon>Multicrustacea</taxon>
        <taxon>Cirripedia</taxon>
        <taxon>Thoracica</taxon>
        <taxon>Thoracicalcarea</taxon>
        <taxon>Balanomorpha</taxon>
        <taxon>Balanoidea</taxon>
        <taxon>Balanidae</taxon>
        <taxon>Amphibalaninae</taxon>
        <taxon>Amphibalanus</taxon>
    </lineage>
</organism>
<evidence type="ECO:0000313" key="3">
    <source>
        <dbReference type="EMBL" id="KAF0313340.1"/>
    </source>
</evidence>
<name>A0A6A4XAP3_AMPAM</name>
<gene>
    <name evidence="3" type="ORF">FJT64_016128</name>
</gene>
<dbReference type="OrthoDB" id="45365at2759"/>
<feature type="domain" description="C2H2-type" evidence="2">
    <location>
        <begin position="31"/>
        <end position="52"/>
    </location>
</feature>
<accession>A0A6A4XAP3</accession>
<feature type="region of interest" description="Disordered" evidence="1">
    <location>
        <begin position="55"/>
        <end position="129"/>
    </location>
</feature>
<evidence type="ECO:0000313" key="4">
    <source>
        <dbReference type="Proteomes" id="UP000440578"/>
    </source>
</evidence>
<protein>
    <recommendedName>
        <fullName evidence="2">C2H2-type domain-containing protein</fullName>
    </recommendedName>
</protein>
<evidence type="ECO:0000256" key="1">
    <source>
        <dbReference type="SAM" id="MobiDB-lite"/>
    </source>
</evidence>
<comment type="caution">
    <text evidence="3">The sequence shown here is derived from an EMBL/GenBank/DDBJ whole genome shotgun (WGS) entry which is preliminary data.</text>
</comment>
<reference evidence="3 4" key="1">
    <citation type="submission" date="2019-07" db="EMBL/GenBank/DDBJ databases">
        <title>Draft genome assembly of a fouling barnacle, Amphibalanus amphitrite (Darwin, 1854): The first reference genome for Thecostraca.</title>
        <authorList>
            <person name="Kim W."/>
        </authorList>
    </citation>
    <scope>NUCLEOTIDE SEQUENCE [LARGE SCALE GENOMIC DNA]</scope>
    <source>
        <strain evidence="3">SNU_AA5</strain>
        <tissue evidence="3">Soma without cirri and trophi</tissue>
    </source>
</reference>
<keyword evidence="4" id="KW-1185">Reference proteome</keyword>
<dbReference type="SMART" id="SM00355">
    <property type="entry name" value="ZnF_C2H2"/>
    <property type="match status" value="2"/>
</dbReference>
<dbReference type="AlphaFoldDB" id="A0A6A4XAP3"/>
<dbReference type="EMBL" id="VIIS01000098">
    <property type="protein sequence ID" value="KAF0313340.1"/>
    <property type="molecule type" value="Genomic_DNA"/>
</dbReference>
<evidence type="ECO:0000259" key="2">
    <source>
        <dbReference type="PROSITE" id="PS00028"/>
    </source>
</evidence>
<dbReference type="InterPro" id="IPR013087">
    <property type="entry name" value="Znf_C2H2_type"/>
</dbReference>
<proteinExistence type="predicted"/>